<dbReference type="PANTHER" id="PTHR42920:SF11">
    <property type="entry name" value="INNER MEMBRANE PROTEIN YTFF"/>
    <property type="match status" value="1"/>
</dbReference>
<feature type="domain" description="EamA" evidence="7">
    <location>
        <begin position="150"/>
        <end position="280"/>
    </location>
</feature>
<evidence type="ECO:0000256" key="4">
    <source>
        <dbReference type="ARBA" id="ARBA00022989"/>
    </source>
</evidence>
<proteinExistence type="predicted"/>
<feature type="transmembrane region" description="Helical" evidence="6">
    <location>
        <begin position="181"/>
        <end position="205"/>
    </location>
</feature>
<evidence type="ECO:0000256" key="1">
    <source>
        <dbReference type="ARBA" id="ARBA00004651"/>
    </source>
</evidence>
<dbReference type="EMBL" id="UGYV01000001">
    <property type="protein sequence ID" value="SUI78475.1"/>
    <property type="molecule type" value="Genomic_DNA"/>
</dbReference>
<feature type="transmembrane region" description="Helical" evidence="6">
    <location>
        <begin position="91"/>
        <end position="112"/>
    </location>
</feature>
<feature type="transmembrane region" description="Helical" evidence="6">
    <location>
        <begin position="119"/>
        <end position="140"/>
    </location>
</feature>
<keyword evidence="4 6" id="KW-1133">Transmembrane helix</keyword>
<feature type="transmembrane region" description="Helical" evidence="6">
    <location>
        <begin position="211"/>
        <end position="228"/>
    </location>
</feature>
<keyword evidence="2" id="KW-1003">Cell membrane</keyword>
<evidence type="ECO:0000259" key="7">
    <source>
        <dbReference type="Pfam" id="PF00892"/>
    </source>
</evidence>
<keyword evidence="3 6" id="KW-0812">Transmembrane</keyword>
<evidence type="ECO:0000256" key="3">
    <source>
        <dbReference type="ARBA" id="ARBA00022692"/>
    </source>
</evidence>
<dbReference type="Pfam" id="PF00892">
    <property type="entry name" value="EamA"/>
    <property type="match status" value="2"/>
</dbReference>
<gene>
    <name evidence="8" type="ORF">NCTC10736_02151</name>
</gene>
<dbReference type="RefSeq" id="WP_076496252.1">
    <property type="nucleotide sequence ID" value="NZ_BPFE01000058.1"/>
</dbReference>
<feature type="transmembrane region" description="Helical" evidence="6">
    <location>
        <begin position="264"/>
        <end position="282"/>
    </location>
</feature>
<dbReference type="OrthoDB" id="4167046at2"/>
<keyword evidence="5 6" id="KW-0472">Membrane</keyword>
<evidence type="ECO:0000256" key="5">
    <source>
        <dbReference type="ARBA" id="ARBA00023136"/>
    </source>
</evidence>
<sequence length="296" mass="32315">MLYLFPLLAVFIWAGNSIVNKLSFGMIEPEAIAFYRWFFAMLILTPFVIKPVWKKRHIIQPLLPKFATLALLGMVLNQSLAYFAAATTTATNMALITSLVPMISLFLAVPLLKQKLSPLALIGMIISLFGLIFMLSHGDIVNFSVGVTQGDMLLLISAFMYALYGVLIKRWQLPLATWESVYIQGVIAVVLLLPLLFSGSSMAITTQSAPLVMYAAIAASLLAPWAWINGINRLGADSASVFFNLMPIVAAVLAAIILDETLAIYHYIGGSMVIMGVMLVQIKFKPKVAPTLACPD</sequence>
<evidence type="ECO:0000256" key="6">
    <source>
        <dbReference type="SAM" id="Phobius"/>
    </source>
</evidence>
<organism evidence="8 9">
    <name type="scientific">Shewanella morhuae</name>
    <dbReference type="NCBI Taxonomy" id="365591"/>
    <lineage>
        <taxon>Bacteria</taxon>
        <taxon>Pseudomonadati</taxon>
        <taxon>Pseudomonadota</taxon>
        <taxon>Gammaproteobacteria</taxon>
        <taxon>Alteromonadales</taxon>
        <taxon>Shewanellaceae</taxon>
        <taxon>Shewanella</taxon>
    </lineage>
</organism>
<feature type="transmembrane region" description="Helical" evidence="6">
    <location>
        <begin position="152"/>
        <end position="169"/>
    </location>
</feature>
<dbReference type="AlphaFoldDB" id="A0A1N6SK42"/>
<accession>A0A1N6SK42</accession>
<protein>
    <submittedName>
        <fullName evidence="8">Aromatic amino acid exporter</fullName>
    </submittedName>
</protein>
<comment type="subcellular location">
    <subcellularLocation>
        <location evidence="1">Cell membrane</location>
        <topology evidence="1">Multi-pass membrane protein</topology>
    </subcellularLocation>
</comment>
<feature type="transmembrane region" description="Helical" evidence="6">
    <location>
        <begin position="33"/>
        <end position="53"/>
    </location>
</feature>
<evidence type="ECO:0000313" key="8">
    <source>
        <dbReference type="EMBL" id="SUI78475.1"/>
    </source>
</evidence>
<evidence type="ECO:0000313" key="9">
    <source>
        <dbReference type="Proteomes" id="UP000255061"/>
    </source>
</evidence>
<feature type="transmembrane region" description="Helical" evidence="6">
    <location>
        <begin position="65"/>
        <end position="85"/>
    </location>
</feature>
<dbReference type="GO" id="GO:0005886">
    <property type="term" value="C:plasma membrane"/>
    <property type="evidence" value="ECO:0007669"/>
    <property type="project" value="UniProtKB-SubCell"/>
</dbReference>
<evidence type="ECO:0000256" key="2">
    <source>
        <dbReference type="ARBA" id="ARBA00022475"/>
    </source>
</evidence>
<dbReference type="InterPro" id="IPR000620">
    <property type="entry name" value="EamA_dom"/>
</dbReference>
<dbReference type="Proteomes" id="UP000255061">
    <property type="component" value="Unassembled WGS sequence"/>
</dbReference>
<accession>A0A380AE46</accession>
<dbReference type="InterPro" id="IPR037185">
    <property type="entry name" value="EmrE-like"/>
</dbReference>
<feature type="domain" description="EamA" evidence="7">
    <location>
        <begin position="3"/>
        <end position="135"/>
    </location>
</feature>
<dbReference type="PANTHER" id="PTHR42920">
    <property type="entry name" value="OS03G0707200 PROTEIN-RELATED"/>
    <property type="match status" value="1"/>
</dbReference>
<dbReference type="SUPFAM" id="SSF103481">
    <property type="entry name" value="Multidrug resistance efflux transporter EmrE"/>
    <property type="match status" value="2"/>
</dbReference>
<dbReference type="STRING" id="365591.SAMN05421840_10148"/>
<feature type="transmembrane region" description="Helical" evidence="6">
    <location>
        <begin position="240"/>
        <end position="258"/>
    </location>
</feature>
<dbReference type="InterPro" id="IPR051258">
    <property type="entry name" value="Diverse_Substrate_Transporter"/>
</dbReference>
<name>A0A1N6SK42_9GAMM</name>
<reference evidence="8 9" key="1">
    <citation type="submission" date="2018-06" db="EMBL/GenBank/DDBJ databases">
        <authorList>
            <consortium name="Pathogen Informatics"/>
            <person name="Doyle S."/>
        </authorList>
    </citation>
    <scope>NUCLEOTIDE SEQUENCE [LARGE SCALE GENOMIC DNA]</scope>
    <source>
        <strain evidence="8 9">NCTC10736</strain>
    </source>
</reference>